<evidence type="ECO:0000256" key="8">
    <source>
        <dbReference type="ARBA" id="ARBA00023065"/>
    </source>
</evidence>
<dbReference type="EMBL" id="CACVBM020000110">
    <property type="protein sequence ID" value="CAA7014354.1"/>
    <property type="molecule type" value="Genomic_DNA"/>
</dbReference>
<dbReference type="GO" id="GO:0005886">
    <property type="term" value="C:plasma membrane"/>
    <property type="evidence" value="ECO:0007669"/>
    <property type="project" value="UniProtKB-SubCell"/>
</dbReference>
<evidence type="ECO:0000259" key="12">
    <source>
        <dbReference type="Pfam" id="PF02705"/>
    </source>
</evidence>
<feature type="region of interest" description="Disordered" evidence="11">
    <location>
        <begin position="666"/>
        <end position="691"/>
    </location>
</feature>
<feature type="domain" description="K+ potassium transporter integral membrane" evidence="12">
    <location>
        <begin position="23"/>
        <end position="527"/>
    </location>
</feature>
<feature type="transmembrane region" description="Helical" evidence="10">
    <location>
        <begin position="202"/>
        <end position="221"/>
    </location>
</feature>
<accession>A0A6D2HGI7</accession>
<feature type="transmembrane region" description="Helical" evidence="10">
    <location>
        <begin position="350"/>
        <end position="377"/>
    </location>
</feature>
<sequence length="786" mass="87417">MDIESGSYQNIAKKESWRTVLTLAFQSLGVVYGDLSISPLYVYKSTFAEDIHHSETNEEIFGVLSFIFWTITLVPLFKYVFIVLRADDNGEGGTFALYSLLCRHARVNSLPSCQLADEQLIEYKTDSFGSSSSSSSMIPQSGFAAGLKSTLEKHRVLQKILLVLALIGTCMVIGDGVLTPAISVFSAVSGVELSMSKEHHKYIEVPAACIILIGLFALQHYGTHRVGFLFAPIILLWLLCISSIGLYNILHWNPHVYQALSPVYMYKFLKKTQSRGWMSLGGILLCITGSEAMFADLGHFSQLSIKIAFTSLVYPSLILAYMGQAAYLSQHHVIESEYRIGFYVSVPEKLRWPVLVIAILAAVVGSQAIITGTFSIIKQCSALGCFPKVKIVHTSSKIHGQIYIPEINWILMILCLAVTIGFRDTKRLGNASGLAVITVMLVTTCLMSLVIVLCWHKSVFFAIAFVVFFGTIESLYFSASLIKFLEGAWVPIALSLCFLAAMCTWHYGTLKRYEYDVQNKVSVTWLLSLGQTLGIKRVRGIGLIHTELVSGVPAIFSHFVTNLPAFHQVLVFLCVKSVPVPHVRPEERFLVGRMGPKQFRMYRCIVRYGYRDVHKDDIEFEGDLVCSIAEFIRSEAATAVTAAAETNGEEEDERMSVVGTCSTYMQGIEDQDDDPDKPGTSEIRSPKPLKKKKSKVKKKVRFVVPETPKIEKETREELMELAEAREGGVAYIMGNAYMKAKHGSGLVKRVAINVGYEFLRRNTRGPRTALTSPHASTLEVGMIYHV</sequence>
<gene>
    <name evidence="14" type="ORF">MERR_LOCUS1588</name>
</gene>
<dbReference type="Pfam" id="PF22776">
    <property type="entry name" value="K_trans_C"/>
    <property type="match status" value="1"/>
</dbReference>
<keyword evidence="3" id="KW-0813">Transport</keyword>
<dbReference type="NCBIfam" id="TIGR00794">
    <property type="entry name" value="kup"/>
    <property type="match status" value="1"/>
</dbReference>
<evidence type="ECO:0000259" key="13">
    <source>
        <dbReference type="Pfam" id="PF22776"/>
    </source>
</evidence>
<dbReference type="InterPro" id="IPR053952">
    <property type="entry name" value="K_trans_C"/>
</dbReference>
<feature type="transmembrane region" description="Helical" evidence="10">
    <location>
        <begin position="460"/>
        <end position="482"/>
    </location>
</feature>
<dbReference type="OrthoDB" id="504708at2759"/>
<feature type="domain" description="K+ potassium transporter C-terminal" evidence="13">
    <location>
        <begin position="540"/>
        <end position="785"/>
    </location>
</feature>
<evidence type="ECO:0000256" key="9">
    <source>
        <dbReference type="ARBA" id="ARBA00023136"/>
    </source>
</evidence>
<evidence type="ECO:0000256" key="2">
    <source>
        <dbReference type="ARBA" id="ARBA00008440"/>
    </source>
</evidence>
<keyword evidence="8 10" id="KW-0406">Ion transport</keyword>
<keyword evidence="7 10" id="KW-1133">Transmembrane helix</keyword>
<protein>
    <recommendedName>
        <fullName evidence="10">Potassium transporter</fullName>
    </recommendedName>
</protein>
<proteinExistence type="inferred from homology"/>
<organism evidence="14 15">
    <name type="scientific">Microthlaspi erraticum</name>
    <dbReference type="NCBI Taxonomy" id="1685480"/>
    <lineage>
        <taxon>Eukaryota</taxon>
        <taxon>Viridiplantae</taxon>
        <taxon>Streptophyta</taxon>
        <taxon>Embryophyta</taxon>
        <taxon>Tracheophyta</taxon>
        <taxon>Spermatophyta</taxon>
        <taxon>Magnoliopsida</taxon>
        <taxon>eudicotyledons</taxon>
        <taxon>Gunneridae</taxon>
        <taxon>Pentapetalae</taxon>
        <taxon>rosids</taxon>
        <taxon>malvids</taxon>
        <taxon>Brassicales</taxon>
        <taxon>Brassicaceae</taxon>
        <taxon>Coluteocarpeae</taxon>
        <taxon>Microthlaspi</taxon>
    </lineage>
</organism>
<evidence type="ECO:0000313" key="14">
    <source>
        <dbReference type="EMBL" id="CAA7014354.1"/>
    </source>
</evidence>
<dbReference type="PANTHER" id="PTHR30540">
    <property type="entry name" value="OSMOTIC STRESS POTASSIUM TRANSPORTER"/>
    <property type="match status" value="1"/>
</dbReference>
<dbReference type="InterPro" id="IPR003855">
    <property type="entry name" value="K+_transporter"/>
</dbReference>
<evidence type="ECO:0000256" key="11">
    <source>
        <dbReference type="SAM" id="MobiDB-lite"/>
    </source>
</evidence>
<comment type="similarity">
    <text evidence="2 10">Belongs to the HAK/KUP transporter (TC 2.A.72.3) family.</text>
</comment>
<feature type="transmembrane region" description="Helical" evidence="10">
    <location>
        <begin position="160"/>
        <end position="182"/>
    </location>
</feature>
<dbReference type="GO" id="GO:0015079">
    <property type="term" value="F:potassium ion transmembrane transporter activity"/>
    <property type="evidence" value="ECO:0007669"/>
    <property type="project" value="UniProtKB-UniRule"/>
</dbReference>
<dbReference type="Pfam" id="PF02705">
    <property type="entry name" value="K_trans"/>
    <property type="match status" value="1"/>
</dbReference>
<dbReference type="InterPro" id="IPR053951">
    <property type="entry name" value="K_trans_N"/>
</dbReference>
<reference evidence="14" key="1">
    <citation type="submission" date="2020-01" db="EMBL/GenBank/DDBJ databases">
        <authorList>
            <person name="Mishra B."/>
        </authorList>
    </citation>
    <scope>NUCLEOTIDE SEQUENCE [LARGE SCALE GENOMIC DNA]</scope>
</reference>
<dbReference type="Proteomes" id="UP000467841">
    <property type="component" value="Unassembled WGS sequence"/>
</dbReference>
<feature type="transmembrane region" description="Helical" evidence="10">
    <location>
        <begin position="488"/>
        <end position="508"/>
    </location>
</feature>
<evidence type="ECO:0000313" key="15">
    <source>
        <dbReference type="Proteomes" id="UP000467841"/>
    </source>
</evidence>
<feature type="transmembrane region" description="Helical" evidence="10">
    <location>
        <begin position="60"/>
        <end position="81"/>
    </location>
</feature>
<keyword evidence="15" id="KW-1185">Reference proteome</keyword>
<feature type="transmembrane region" description="Helical" evidence="10">
    <location>
        <begin position="276"/>
        <end position="295"/>
    </location>
</feature>
<keyword evidence="4 10" id="KW-0633">Potassium transport</keyword>
<comment type="function">
    <text evidence="10">Potassium transporter.</text>
</comment>
<keyword evidence="9 10" id="KW-0472">Membrane</keyword>
<feature type="transmembrane region" description="Helical" evidence="10">
    <location>
        <begin position="20"/>
        <end position="40"/>
    </location>
</feature>
<keyword evidence="5 10" id="KW-0812">Transmembrane</keyword>
<evidence type="ECO:0000256" key="6">
    <source>
        <dbReference type="ARBA" id="ARBA00022958"/>
    </source>
</evidence>
<evidence type="ECO:0000256" key="5">
    <source>
        <dbReference type="ARBA" id="ARBA00022692"/>
    </source>
</evidence>
<evidence type="ECO:0000256" key="1">
    <source>
        <dbReference type="ARBA" id="ARBA00004651"/>
    </source>
</evidence>
<feature type="transmembrane region" description="Helical" evidence="10">
    <location>
        <begin position="307"/>
        <end position="330"/>
    </location>
</feature>
<comment type="subcellular location">
    <subcellularLocation>
        <location evidence="1">Cell membrane</location>
        <topology evidence="1">Multi-pass membrane protein</topology>
    </subcellularLocation>
    <subcellularLocation>
        <location evidence="10">Membrane</location>
        <topology evidence="10">Multi-pass membrane protein</topology>
    </subcellularLocation>
</comment>
<comment type="caution">
    <text evidence="14">The sequence shown here is derived from an EMBL/GenBank/DDBJ whole genome shotgun (WGS) entry which is preliminary data.</text>
</comment>
<evidence type="ECO:0000256" key="4">
    <source>
        <dbReference type="ARBA" id="ARBA00022538"/>
    </source>
</evidence>
<name>A0A6D2HGI7_9BRAS</name>
<feature type="transmembrane region" description="Helical" evidence="10">
    <location>
        <begin position="228"/>
        <end position="250"/>
    </location>
</feature>
<feature type="transmembrane region" description="Helical" evidence="10">
    <location>
        <begin position="434"/>
        <end position="453"/>
    </location>
</feature>
<dbReference type="AlphaFoldDB" id="A0A6D2HGI7"/>
<dbReference type="PANTHER" id="PTHR30540:SF98">
    <property type="entry name" value="POTASSIUM TRANSPORTER 6"/>
    <property type="match status" value="1"/>
</dbReference>
<evidence type="ECO:0000256" key="3">
    <source>
        <dbReference type="ARBA" id="ARBA00022448"/>
    </source>
</evidence>
<keyword evidence="6 10" id="KW-0630">Potassium</keyword>
<feature type="transmembrane region" description="Helical" evidence="10">
    <location>
        <begin position="398"/>
        <end position="422"/>
    </location>
</feature>
<evidence type="ECO:0000256" key="10">
    <source>
        <dbReference type="RuleBase" id="RU321113"/>
    </source>
</evidence>
<evidence type="ECO:0000256" key="7">
    <source>
        <dbReference type="ARBA" id="ARBA00022989"/>
    </source>
</evidence>